<keyword evidence="5 18" id="KW-0808">Transferase</keyword>
<dbReference type="Gene3D" id="1.10.238.10">
    <property type="entry name" value="EF-hand"/>
    <property type="match status" value="1"/>
</dbReference>
<feature type="domain" description="Calpain catalytic" evidence="26">
    <location>
        <begin position="80"/>
        <end position="295"/>
    </location>
</feature>
<dbReference type="GO" id="GO:0006508">
    <property type="term" value="P:proteolysis"/>
    <property type="evidence" value="ECO:0007669"/>
    <property type="project" value="UniProtKB-KW"/>
</dbReference>
<evidence type="ECO:0000256" key="10">
    <source>
        <dbReference type="ARBA" id="ARBA00022786"/>
    </source>
</evidence>
<comment type="caution">
    <text evidence="27">The sequence shown here is derived from an EMBL/GenBank/DDBJ whole genome shotgun (WGS) entry which is preliminary data.</text>
</comment>
<organism evidence="27 28">
    <name type="scientific">Acipenser ruthenus</name>
    <name type="common">Sterlet sturgeon</name>
    <dbReference type="NCBI Taxonomy" id="7906"/>
    <lineage>
        <taxon>Eukaryota</taxon>
        <taxon>Metazoa</taxon>
        <taxon>Chordata</taxon>
        <taxon>Craniata</taxon>
        <taxon>Vertebrata</taxon>
        <taxon>Euteleostomi</taxon>
        <taxon>Actinopterygii</taxon>
        <taxon>Chondrostei</taxon>
        <taxon>Acipenseriformes</taxon>
        <taxon>Acipenseridae</taxon>
        <taxon>Acipenser</taxon>
    </lineage>
</organism>
<dbReference type="CDD" id="cd16535">
    <property type="entry name" value="RING-HC_RNF8"/>
    <property type="match status" value="1"/>
</dbReference>
<evidence type="ECO:0000259" key="26">
    <source>
        <dbReference type="PROSITE" id="PS50203"/>
    </source>
</evidence>
<dbReference type="Gene3D" id="2.60.200.20">
    <property type="match status" value="1"/>
</dbReference>
<dbReference type="SUPFAM" id="SSF49879">
    <property type="entry name" value="SMAD/FHA domain"/>
    <property type="match status" value="1"/>
</dbReference>
<name>A0A444UG84_ACIRT</name>
<dbReference type="FunFam" id="2.60.200.20:FF:000015">
    <property type="entry name" value="E3 ubiquitin-protein ligase RNF8"/>
    <property type="match status" value="1"/>
</dbReference>
<comment type="caution">
    <text evidence="20">Lacks conserved residue(s) required for the propagation of feature annotation.</text>
</comment>
<feature type="transmembrane region" description="Helical" evidence="23">
    <location>
        <begin position="972"/>
        <end position="989"/>
    </location>
</feature>
<dbReference type="Gene3D" id="2.60.120.380">
    <property type="match status" value="1"/>
</dbReference>
<evidence type="ECO:0000256" key="17">
    <source>
        <dbReference type="ARBA" id="ARBA00023242"/>
    </source>
</evidence>
<dbReference type="AlphaFoldDB" id="A0A444UG84"/>
<dbReference type="HAMAP" id="MF_03067">
    <property type="entry name" value="RNF8"/>
    <property type="match status" value="1"/>
</dbReference>
<keyword evidence="14" id="KW-0106">Calcium</keyword>
<comment type="similarity">
    <text evidence="2">Belongs to the peptidase C2 family.</text>
</comment>
<evidence type="ECO:0000256" key="2">
    <source>
        <dbReference type="ARBA" id="ARBA00007623"/>
    </source>
</evidence>
<dbReference type="PANTHER" id="PTHR10183">
    <property type="entry name" value="CALPAIN"/>
    <property type="match status" value="1"/>
</dbReference>
<evidence type="ECO:0000256" key="3">
    <source>
        <dbReference type="ARBA" id="ARBA00017908"/>
    </source>
</evidence>
<protein>
    <recommendedName>
        <fullName evidence="3">E3 ubiquitin-protein ligase CHFR</fullName>
    </recommendedName>
</protein>
<feature type="coiled-coil region" evidence="21">
    <location>
        <begin position="724"/>
        <end position="788"/>
    </location>
</feature>
<dbReference type="GO" id="GO:0006302">
    <property type="term" value="P:double-strand break repair"/>
    <property type="evidence" value="ECO:0007669"/>
    <property type="project" value="UniProtKB-UniRule"/>
</dbReference>
<keyword evidence="17 18" id="KW-0539">Nucleus</keyword>
<accession>A0A444UG84</accession>
<evidence type="ECO:0000256" key="23">
    <source>
        <dbReference type="SAM" id="Phobius"/>
    </source>
</evidence>
<evidence type="ECO:0000313" key="27">
    <source>
        <dbReference type="EMBL" id="RXM34196.1"/>
    </source>
</evidence>
<evidence type="ECO:0000256" key="1">
    <source>
        <dbReference type="ARBA" id="ARBA00005797"/>
    </source>
</evidence>
<dbReference type="SMART" id="SM00240">
    <property type="entry name" value="FHA"/>
    <property type="match status" value="1"/>
</dbReference>
<keyword evidence="21" id="KW-0175">Coiled coil</keyword>
<dbReference type="GO" id="GO:0045739">
    <property type="term" value="P:positive regulation of DNA repair"/>
    <property type="evidence" value="ECO:0007669"/>
    <property type="project" value="UniProtKB-UniRule"/>
</dbReference>
<dbReference type="GO" id="GO:0061630">
    <property type="term" value="F:ubiquitin protein ligase activity"/>
    <property type="evidence" value="ECO:0007669"/>
    <property type="project" value="UniProtKB-EC"/>
</dbReference>
<keyword evidence="12" id="KW-0788">Thiol protease</keyword>
<evidence type="ECO:0000256" key="21">
    <source>
        <dbReference type="SAM" id="Coils"/>
    </source>
</evidence>
<feature type="compositionally biased region" description="Polar residues" evidence="22">
    <location>
        <begin position="713"/>
        <end position="722"/>
    </location>
</feature>
<dbReference type="Pfam" id="PF01067">
    <property type="entry name" value="Calpain_III"/>
    <property type="match status" value="1"/>
</dbReference>
<proteinExistence type="inferred from homology"/>
<feature type="coiled-coil region" evidence="21">
    <location>
        <begin position="816"/>
        <end position="882"/>
    </location>
</feature>
<dbReference type="InterPro" id="IPR011992">
    <property type="entry name" value="EF-hand-dom_pair"/>
</dbReference>
<dbReference type="InterPro" id="IPR036213">
    <property type="entry name" value="Calpain_III_sf"/>
</dbReference>
<evidence type="ECO:0000256" key="12">
    <source>
        <dbReference type="ARBA" id="ARBA00022807"/>
    </source>
</evidence>
<evidence type="ECO:0000256" key="8">
    <source>
        <dbReference type="ARBA" id="ARBA00022763"/>
    </source>
</evidence>
<evidence type="ECO:0000256" key="9">
    <source>
        <dbReference type="ARBA" id="ARBA00022771"/>
    </source>
</evidence>
<evidence type="ECO:0000256" key="6">
    <source>
        <dbReference type="ARBA" id="ARBA00022723"/>
    </source>
</evidence>
<keyword evidence="23" id="KW-0472">Membrane</keyword>
<dbReference type="SMART" id="SM00184">
    <property type="entry name" value="RING"/>
    <property type="match status" value="1"/>
</dbReference>
<dbReference type="PROSITE" id="PS00518">
    <property type="entry name" value="ZF_RING_1"/>
    <property type="match status" value="1"/>
</dbReference>
<keyword evidence="6 18" id="KW-0479">Metal-binding</keyword>
<keyword evidence="23" id="KW-1133">Transmembrane helix</keyword>
<evidence type="ECO:0000256" key="13">
    <source>
        <dbReference type="ARBA" id="ARBA00022833"/>
    </source>
</evidence>
<dbReference type="Pfam" id="PF00498">
    <property type="entry name" value="FHA"/>
    <property type="match status" value="1"/>
</dbReference>
<dbReference type="CDD" id="cd00214">
    <property type="entry name" value="Calpain_III"/>
    <property type="match status" value="1"/>
</dbReference>
<dbReference type="SUPFAM" id="SSF54001">
    <property type="entry name" value="Cysteine proteinases"/>
    <property type="match status" value="1"/>
</dbReference>
<dbReference type="InterPro" id="IPR054069">
    <property type="entry name" value="CAPN3/13-like_C_EFh"/>
</dbReference>
<reference evidence="27 28" key="1">
    <citation type="submission" date="2019-01" db="EMBL/GenBank/DDBJ databases">
        <title>Draft Genome and Complete Hox-Cluster Characterization of the Sterlet Sturgeon (Acipenser ruthenus).</title>
        <authorList>
            <person name="Wei Q."/>
        </authorList>
    </citation>
    <scope>NUCLEOTIDE SEQUENCE [LARGE SCALE GENOMIC DNA]</scope>
    <source>
        <strain evidence="27">WHYD16114868_AA</strain>
        <tissue evidence="27">Blood</tissue>
    </source>
</reference>
<evidence type="ECO:0000256" key="4">
    <source>
        <dbReference type="ARBA" id="ARBA00022670"/>
    </source>
</evidence>
<dbReference type="InterPro" id="IPR001841">
    <property type="entry name" value="Znf_RING"/>
</dbReference>
<dbReference type="Pfam" id="PF13920">
    <property type="entry name" value="zf-C3HC4_3"/>
    <property type="match status" value="1"/>
</dbReference>
<dbReference type="InterPro" id="IPR013083">
    <property type="entry name" value="Znf_RING/FYVE/PHD"/>
</dbReference>
<evidence type="ECO:0000256" key="11">
    <source>
        <dbReference type="ARBA" id="ARBA00022801"/>
    </source>
</evidence>
<evidence type="ECO:0000256" key="19">
    <source>
        <dbReference type="PIRSR" id="PIRSR622684-1"/>
    </source>
</evidence>
<keyword evidence="13 18" id="KW-0862">Zinc</keyword>
<dbReference type="SUPFAM" id="SSF47473">
    <property type="entry name" value="EF-hand"/>
    <property type="match status" value="1"/>
</dbReference>
<comment type="catalytic activity">
    <reaction evidence="18">
        <text>S-ubiquitinyl-[E2 ubiquitin-conjugating enzyme]-L-cysteine + [acceptor protein]-L-lysine = [E2 ubiquitin-conjugating enzyme]-L-cysteine + N(6)-ubiquitinyl-[acceptor protein]-L-lysine.</text>
        <dbReference type="EC" id="2.3.2.27"/>
    </reaction>
</comment>
<dbReference type="GO" id="GO:0006325">
    <property type="term" value="P:chromatin organization"/>
    <property type="evidence" value="ECO:0007669"/>
    <property type="project" value="UniProtKB-KW"/>
</dbReference>
<keyword evidence="23" id="KW-0812">Transmembrane</keyword>
<dbReference type="CDD" id="cd22663">
    <property type="entry name" value="FHA_RNF8"/>
    <property type="match status" value="1"/>
</dbReference>
<evidence type="ECO:0000256" key="14">
    <source>
        <dbReference type="ARBA" id="ARBA00022837"/>
    </source>
</evidence>
<dbReference type="FunFam" id="2.60.120.380:FF:000001">
    <property type="entry name" value="Calpain-1 catalytic subunit"/>
    <property type="match status" value="1"/>
</dbReference>
<dbReference type="SUPFAM" id="SSF57850">
    <property type="entry name" value="RING/U-box"/>
    <property type="match status" value="1"/>
</dbReference>
<dbReference type="FunFam" id="1.20.5.170:FF:000050">
    <property type="entry name" value="E3 ubiquitin-protein ligase RNF8"/>
    <property type="match status" value="1"/>
</dbReference>
<dbReference type="EMBL" id="SCEB01214624">
    <property type="protein sequence ID" value="RXM34196.1"/>
    <property type="molecule type" value="Genomic_DNA"/>
</dbReference>
<dbReference type="SMART" id="SM00230">
    <property type="entry name" value="CysPc"/>
    <property type="match status" value="1"/>
</dbReference>
<dbReference type="SMART" id="SM00720">
    <property type="entry name" value="calpain_III"/>
    <property type="match status" value="1"/>
</dbReference>
<dbReference type="InterPro" id="IPR008984">
    <property type="entry name" value="SMAD_FHA_dom_sf"/>
</dbReference>
<dbReference type="PROSITE" id="PS50089">
    <property type="entry name" value="ZF_RING_2"/>
    <property type="match status" value="1"/>
</dbReference>
<evidence type="ECO:0000256" key="15">
    <source>
        <dbReference type="ARBA" id="ARBA00022853"/>
    </source>
</evidence>
<evidence type="ECO:0000256" key="5">
    <source>
        <dbReference type="ARBA" id="ARBA00022679"/>
    </source>
</evidence>
<dbReference type="Pfam" id="PF21875">
    <property type="entry name" value="CAPN13-like_C_EFh"/>
    <property type="match status" value="1"/>
</dbReference>
<dbReference type="PROSITE" id="PS50006">
    <property type="entry name" value="FHA_DOMAIN"/>
    <property type="match status" value="1"/>
</dbReference>
<dbReference type="CDD" id="cd00044">
    <property type="entry name" value="CysPc"/>
    <property type="match status" value="1"/>
</dbReference>
<dbReference type="Gene3D" id="3.90.70.10">
    <property type="entry name" value="Cysteine proteinases"/>
    <property type="match status" value="1"/>
</dbReference>
<dbReference type="PANTHER" id="PTHR10183:SF302">
    <property type="entry name" value="CALPAIN-14"/>
    <property type="match status" value="1"/>
</dbReference>
<evidence type="ECO:0000259" key="24">
    <source>
        <dbReference type="PROSITE" id="PS50006"/>
    </source>
</evidence>
<keyword evidence="16 18" id="KW-0234">DNA repair</keyword>
<dbReference type="Gene3D" id="3.30.40.10">
    <property type="entry name" value="Zinc/RING finger domain, C3HC4 (zinc finger)"/>
    <property type="match status" value="1"/>
</dbReference>
<dbReference type="OrthoDB" id="5330228at2759"/>
<keyword evidence="7" id="KW-0677">Repeat</keyword>
<dbReference type="UniPathway" id="UPA00143"/>
<dbReference type="InterPro" id="IPR000253">
    <property type="entry name" value="FHA_dom"/>
</dbReference>
<dbReference type="GO" id="GO:0000151">
    <property type="term" value="C:ubiquitin ligase complex"/>
    <property type="evidence" value="ECO:0007669"/>
    <property type="project" value="UniProtKB-UniRule"/>
</dbReference>
<dbReference type="InterPro" id="IPR022684">
    <property type="entry name" value="Calpain_cysteine_protease"/>
</dbReference>
<dbReference type="GO" id="GO:0042393">
    <property type="term" value="F:histone binding"/>
    <property type="evidence" value="ECO:0007669"/>
    <property type="project" value="UniProtKB-UniRule"/>
</dbReference>
<dbReference type="GO" id="GO:0003682">
    <property type="term" value="F:chromatin binding"/>
    <property type="evidence" value="ECO:0007669"/>
    <property type="project" value="UniProtKB-UniRule"/>
</dbReference>
<keyword evidence="9 18" id="KW-0863">Zinc-finger</keyword>
<dbReference type="InterPro" id="IPR001300">
    <property type="entry name" value="Peptidase_C2_calpain_cat"/>
</dbReference>
<gene>
    <name evidence="18" type="primary">RNF8</name>
    <name evidence="27" type="ORF">EOD39_14343</name>
</gene>
<feature type="compositionally biased region" description="Low complexity" evidence="22">
    <location>
        <begin position="669"/>
        <end position="682"/>
    </location>
</feature>
<dbReference type="SUPFAM" id="SSF49758">
    <property type="entry name" value="Calpain large subunit, middle domain (domain III)"/>
    <property type="match status" value="1"/>
</dbReference>
<dbReference type="GO" id="GO:0010212">
    <property type="term" value="P:response to ionizing radiation"/>
    <property type="evidence" value="ECO:0007669"/>
    <property type="project" value="UniProtKB-UniRule"/>
</dbReference>
<evidence type="ECO:0000256" key="16">
    <source>
        <dbReference type="ARBA" id="ARBA00023204"/>
    </source>
</evidence>
<dbReference type="Proteomes" id="UP000289886">
    <property type="component" value="Unassembled WGS sequence"/>
</dbReference>
<dbReference type="PROSITE" id="PS50203">
    <property type="entry name" value="CALPAIN_CAT"/>
    <property type="match status" value="1"/>
</dbReference>
<dbReference type="InterPro" id="IPR022683">
    <property type="entry name" value="Calpain_III"/>
</dbReference>
<dbReference type="InterPro" id="IPR038765">
    <property type="entry name" value="Papain-like_cys_pep_sf"/>
</dbReference>
<feature type="domain" description="RING-type" evidence="25">
    <location>
        <begin position="886"/>
        <end position="924"/>
    </location>
</feature>
<dbReference type="GO" id="GO:0016567">
    <property type="term" value="P:protein ubiquitination"/>
    <property type="evidence" value="ECO:0007669"/>
    <property type="project" value="UniProtKB-UniRule"/>
</dbReference>
<comment type="pathway">
    <text evidence="18">Protein modification; protein ubiquitination.</text>
</comment>
<dbReference type="InterPro" id="IPR017335">
    <property type="entry name" value="RNF8"/>
</dbReference>
<keyword evidence="4" id="KW-0645">Protease</keyword>
<keyword evidence="28" id="KW-1185">Reference proteome</keyword>
<dbReference type="Gene3D" id="1.20.5.170">
    <property type="match status" value="1"/>
</dbReference>
<sequence length="1004" mass="115171">MPPPGVCLNIVRDRQREYGQGTPSNPCNFNGQDFRVLRDYCLNNRCRFVDKTFPPLIESIGQELLTPEEMSRVVWKRPGFWRFGKWVDVVIDDKLPTLDGKYLFVYPRNKSEFWPSLLEKAYAKLCGSYYNMNSGLVSEALMDFTGGVNIRFNLKEPVADLWQIMKRAENLKSLMACGTPQGKTPQNTMLPSGIVEGHAYTVTGVAKVQCDQQIVELVRLWNPWGKVEWNGQWSDGMTMKDFKANYTDLSICNTSPDFLNSGTTCIWAKSVHSGRWVKGTTAGGCFNNRDTFWMNPQYRVTLADSSTQEGLTTCNVVVSLIQEPTNRFRHQSENKYIGFTMYKHQGVNERLPAEFFMTEQIIAKSKSFVNARSVTENFMLPNGEYLVVPSTYKKDEVASFVLSVYSKTKNYTEEIGSNLNLNIPKDEEVDAAQLQMLLNEAVLEGRTSETGGFGLDSCKGIIAIMDVSFKTVIVGIQLNDELLNLMALRYGDSSSRITLESYLCLMLRLECMAKVFQKLSSDGKGMYLQVSEVTLGRGLAVTYRILSLACPLMISRNHCVFKQNEESQWTVTDKKSLNGVWVNGKRIEPYKAHLLNEGDTVQLGVPIEDKGVEYEYVLIKDQLQNVAPFLHKTTEQDTEIAPRVKRTKRKYSSGEFDSEDSSNSKEKVSLSFSVDKSRSSSSLATEMAKQKPNHCESATPGPSRDPQEALPLQDTQDPTKLQPISQSSAELARLQDNMKRIQRLKIRVKEAEQQAASLYAQQAPEPQLNQVEEKLNVLRGQLRVEQQQQLLRVELLEKTFFEEEQRLEDEKKLQVEESLENKLDLALQEHRKVIEELRRSRKDFEEIIQAKDKELEETKEEKEKAKAQKEEVLTQMTEVLENELQCIICSELFFEAVTLNCAHSFCSHCINQWRKRKDECPICRQGIFAQTRSLVLDNCIDRMVENLSSEMKERRESLMRERKGERCVEQKLFFIYINVYNFFFFFAKLKKCQFKSIHTLTRKI</sequence>
<dbReference type="GO" id="GO:0004198">
    <property type="term" value="F:calcium-dependent cysteine-type endopeptidase activity"/>
    <property type="evidence" value="ECO:0007669"/>
    <property type="project" value="InterPro"/>
</dbReference>
<evidence type="ECO:0000256" key="22">
    <source>
        <dbReference type="SAM" id="MobiDB-lite"/>
    </source>
</evidence>
<dbReference type="InterPro" id="IPR033883">
    <property type="entry name" value="C2_III"/>
</dbReference>
<evidence type="ECO:0000259" key="25">
    <source>
        <dbReference type="PROSITE" id="PS50089"/>
    </source>
</evidence>
<dbReference type="GO" id="GO:0043130">
    <property type="term" value="F:ubiquitin binding"/>
    <property type="evidence" value="ECO:0007669"/>
    <property type="project" value="UniProtKB-UniRule"/>
</dbReference>
<keyword evidence="8 18" id="KW-0227">DNA damage</keyword>
<dbReference type="GO" id="GO:0005634">
    <property type="term" value="C:nucleus"/>
    <property type="evidence" value="ECO:0007669"/>
    <property type="project" value="UniProtKB-UniRule"/>
</dbReference>
<comment type="similarity">
    <text evidence="1">Belongs to the CHFR family.</text>
</comment>
<evidence type="ECO:0000256" key="7">
    <source>
        <dbReference type="ARBA" id="ARBA00022737"/>
    </source>
</evidence>
<dbReference type="GO" id="GO:0008270">
    <property type="term" value="F:zinc ion binding"/>
    <property type="evidence" value="ECO:0007669"/>
    <property type="project" value="UniProtKB-KW"/>
</dbReference>
<evidence type="ECO:0000313" key="28">
    <source>
        <dbReference type="Proteomes" id="UP000289886"/>
    </source>
</evidence>
<feature type="active site" evidence="19">
    <location>
        <position position="198"/>
    </location>
</feature>
<keyword evidence="10 18" id="KW-0833">Ubl conjugation pathway</keyword>
<feature type="domain" description="FHA" evidence="24">
    <location>
        <begin position="533"/>
        <end position="587"/>
    </location>
</feature>
<keyword evidence="15 18" id="KW-0156">Chromatin regulator</keyword>
<comment type="similarity">
    <text evidence="18">Belongs to the RNF8 family.</text>
</comment>
<dbReference type="InterPro" id="IPR022682">
    <property type="entry name" value="Calpain_domain_III"/>
</dbReference>
<feature type="active site" evidence="19">
    <location>
        <position position="222"/>
    </location>
</feature>
<dbReference type="GO" id="GO:0005737">
    <property type="term" value="C:cytoplasm"/>
    <property type="evidence" value="ECO:0007669"/>
    <property type="project" value="TreeGrafter"/>
</dbReference>
<evidence type="ECO:0000256" key="20">
    <source>
        <dbReference type="PROSITE-ProRule" id="PRU00239"/>
    </source>
</evidence>
<dbReference type="InterPro" id="IPR017907">
    <property type="entry name" value="Znf_RING_CS"/>
</dbReference>
<keyword evidence="11" id="KW-0378">Hydrolase</keyword>
<dbReference type="Pfam" id="PF00648">
    <property type="entry name" value="Peptidase_C2"/>
    <property type="match status" value="1"/>
</dbReference>
<evidence type="ECO:0000256" key="18">
    <source>
        <dbReference type="HAMAP-Rule" id="MF_03067"/>
    </source>
</evidence>
<feature type="region of interest" description="Disordered" evidence="22">
    <location>
        <begin position="636"/>
        <end position="722"/>
    </location>
</feature>